<gene>
    <name evidence="8" type="ORF">ACFQGO_34165</name>
</gene>
<dbReference type="InterPro" id="IPR038417">
    <property type="entry name" value="Alpga-gal_N_sf"/>
</dbReference>
<evidence type="ECO:0000256" key="2">
    <source>
        <dbReference type="ARBA" id="ARBA00012755"/>
    </source>
</evidence>
<evidence type="ECO:0000313" key="9">
    <source>
        <dbReference type="Proteomes" id="UP001596112"/>
    </source>
</evidence>
<dbReference type="InterPro" id="IPR013780">
    <property type="entry name" value="Glyco_hydro_b"/>
</dbReference>
<dbReference type="Pfam" id="PF16875">
    <property type="entry name" value="Glyco_hydro_36N"/>
    <property type="match status" value="1"/>
</dbReference>
<dbReference type="PANTHER" id="PTHR43053">
    <property type="entry name" value="GLYCOSIDASE FAMILY 31"/>
    <property type="match status" value="1"/>
</dbReference>
<dbReference type="Gene3D" id="2.60.40.1180">
    <property type="entry name" value="Golgi alpha-mannosidase II"/>
    <property type="match status" value="1"/>
</dbReference>
<evidence type="ECO:0000256" key="5">
    <source>
        <dbReference type="SAM" id="MobiDB-lite"/>
    </source>
</evidence>
<evidence type="ECO:0000259" key="7">
    <source>
        <dbReference type="Pfam" id="PF16875"/>
    </source>
</evidence>
<dbReference type="InterPro" id="IPR017853">
    <property type="entry name" value="GH"/>
</dbReference>
<name>A0ABW1BH41_9ACTN</name>
<dbReference type="InterPro" id="IPR013785">
    <property type="entry name" value="Aldolase_TIM"/>
</dbReference>
<evidence type="ECO:0000256" key="3">
    <source>
        <dbReference type="ARBA" id="ARBA00022801"/>
    </source>
</evidence>
<proteinExistence type="predicted"/>
<accession>A0ABW1BH41</accession>
<dbReference type="GO" id="GO:0004557">
    <property type="term" value="F:alpha-galactosidase activity"/>
    <property type="evidence" value="ECO:0007669"/>
    <property type="project" value="UniProtKB-EC"/>
</dbReference>
<reference evidence="9" key="1">
    <citation type="journal article" date="2019" name="Int. J. Syst. Evol. Microbiol.">
        <title>The Global Catalogue of Microorganisms (GCM) 10K type strain sequencing project: providing services to taxonomists for standard genome sequencing and annotation.</title>
        <authorList>
            <consortium name="The Broad Institute Genomics Platform"/>
            <consortium name="The Broad Institute Genome Sequencing Center for Infectious Disease"/>
            <person name="Wu L."/>
            <person name="Ma J."/>
        </authorList>
    </citation>
    <scope>NUCLEOTIDE SEQUENCE [LARGE SCALE GENOMIC DNA]</scope>
    <source>
        <strain evidence="9">JCM 9918</strain>
    </source>
</reference>
<sequence>MLPTETADRMPDHPALRPRRDRPADTSTVDRLLHLQAADVSLVLDCRGPRLPRVLHWGADLGELPPGDLEALALMSVPPVVSNAPDVPVLTGLVPEHSAGWAGHPGLLGHRQGRDWSVLWETTDVTSFIPVEGGGRVEIRARDTIARLELELFVELDPGGLLRTRAVLRNTDVQDPFTLEGLTLALPVPAEATELLDLTGRHCRERSPQRTGFTVGTRVRDGRRGRTGADATLVLVAGEEGFGFRTGQVWGLHVGWSGNHRTYAERLPSGERLIGGGELLLSGEVRLGPGESYESPWLYGTYGQGLDDMSARFHRHLRARMGHPSSPRPVVVNTWEAVYFDHDLDRLHRLADAAAEVGAERFVLDDGWFRGRRDDRAGLGDWYVDETVWPEGLGPLADHVRSLGMEFGLWVEPEMINADSDLARAHPDWILSTGGRLPIEARHQQVLDLTQPEAYDYVLARLDALVREYDLSYLKWDHNRDLVDAGSGRHGEPAVHRQTLAVYRLLDTLRERHPLLEIESCSSGGARIDLGILGRTDRVWTSDCNDALERQGIQRWTALLIPPELMGAHVGPARSHSTSRTHDLSFRAGTALFGHFGIEWDLTSASEREREELTRWVVLYKELRGLLHQGTVVRSDHPDPALWVHGVVAPDASDAVFALAATGTSVSSPHGRVRLPGLAPQAHYLIRPLPPGDSPQVNGPGAVPWLAEDTAVRATGAVLAEVGVQVPALHPEQILLLRVTAC</sequence>
<dbReference type="Proteomes" id="UP001596112">
    <property type="component" value="Unassembled WGS sequence"/>
</dbReference>
<keyword evidence="9" id="KW-1185">Reference proteome</keyword>
<dbReference type="EMBL" id="JBHSNZ010000036">
    <property type="protein sequence ID" value="MFC5812495.1"/>
    <property type="molecule type" value="Genomic_DNA"/>
</dbReference>
<dbReference type="Pfam" id="PF16874">
    <property type="entry name" value="Glyco_hydro_36C"/>
    <property type="match status" value="1"/>
</dbReference>
<feature type="domain" description="Glycosyl hydrolase family 36 C-terminal" evidence="6">
    <location>
        <begin position="647"/>
        <end position="728"/>
    </location>
</feature>
<feature type="domain" description="Glycosyl hydrolase family 36 N-terminal" evidence="7">
    <location>
        <begin position="51"/>
        <end position="287"/>
    </location>
</feature>
<evidence type="ECO:0000259" key="6">
    <source>
        <dbReference type="Pfam" id="PF16874"/>
    </source>
</evidence>
<feature type="region of interest" description="Disordered" evidence="5">
    <location>
        <begin position="1"/>
        <end position="25"/>
    </location>
</feature>
<dbReference type="PRINTS" id="PR00743">
    <property type="entry name" value="GLHYDRLASE36"/>
</dbReference>
<dbReference type="PANTHER" id="PTHR43053:SF3">
    <property type="entry name" value="ALPHA-GALACTOSIDASE C-RELATED"/>
    <property type="match status" value="1"/>
</dbReference>
<keyword evidence="4 8" id="KW-0326">Glycosidase</keyword>
<organism evidence="8 9">
    <name type="scientific">Streptomyces heilongjiangensis</name>
    <dbReference type="NCBI Taxonomy" id="945052"/>
    <lineage>
        <taxon>Bacteria</taxon>
        <taxon>Bacillati</taxon>
        <taxon>Actinomycetota</taxon>
        <taxon>Actinomycetes</taxon>
        <taxon>Kitasatosporales</taxon>
        <taxon>Streptomycetaceae</taxon>
        <taxon>Streptomyces</taxon>
    </lineage>
</organism>
<dbReference type="CDD" id="cd14791">
    <property type="entry name" value="GH36"/>
    <property type="match status" value="1"/>
</dbReference>
<dbReference type="Gene3D" id="3.20.20.70">
    <property type="entry name" value="Aldolase class I"/>
    <property type="match status" value="1"/>
</dbReference>
<dbReference type="SUPFAM" id="SSF51445">
    <property type="entry name" value="(Trans)glycosidases"/>
    <property type="match status" value="1"/>
</dbReference>
<dbReference type="EC" id="3.2.1.22" evidence="2"/>
<evidence type="ECO:0000256" key="1">
    <source>
        <dbReference type="ARBA" id="ARBA00001255"/>
    </source>
</evidence>
<dbReference type="InterPro" id="IPR050985">
    <property type="entry name" value="Alpha-glycosidase_related"/>
</dbReference>
<dbReference type="Gene3D" id="2.70.98.60">
    <property type="entry name" value="alpha-galactosidase from lactobacil brevis"/>
    <property type="match status" value="1"/>
</dbReference>
<keyword evidence="3 8" id="KW-0378">Hydrolase</keyword>
<dbReference type="Pfam" id="PF02065">
    <property type="entry name" value="Melibiase"/>
    <property type="match status" value="1"/>
</dbReference>
<dbReference type="InterPro" id="IPR031704">
    <property type="entry name" value="Glyco_hydro_36_N"/>
</dbReference>
<dbReference type="InterPro" id="IPR002252">
    <property type="entry name" value="Glyco_hydro_36"/>
</dbReference>
<comment type="catalytic activity">
    <reaction evidence="1">
        <text>Hydrolysis of terminal, non-reducing alpha-D-galactose residues in alpha-D-galactosides, including galactose oligosaccharides, galactomannans and galactolipids.</text>
        <dbReference type="EC" id="3.2.1.22"/>
    </reaction>
</comment>
<feature type="compositionally biased region" description="Basic and acidic residues" evidence="5">
    <location>
        <begin position="1"/>
        <end position="15"/>
    </location>
</feature>
<evidence type="ECO:0000313" key="8">
    <source>
        <dbReference type="EMBL" id="MFC5812495.1"/>
    </source>
</evidence>
<dbReference type="RefSeq" id="WP_272173057.1">
    <property type="nucleotide sequence ID" value="NZ_JAQOSL010000076.1"/>
</dbReference>
<protein>
    <recommendedName>
        <fullName evidence="2">alpha-galactosidase</fullName>
        <ecNumber evidence="2">3.2.1.22</ecNumber>
    </recommendedName>
</protein>
<dbReference type="InterPro" id="IPR031705">
    <property type="entry name" value="Glyco_hydro_36_C"/>
</dbReference>
<comment type="caution">
    <text evidence="8">The sequence shown here is derived from an EMBL/GenBank/DDBJ whole genome shotgun (WGS) entry which is preliminary data.</text>
</comment>
<evidence type="ECO:0000256" key="4">
    <source>
        <dbReference type="ARBA" id="ARBA00023295"/>
    </source>
</evidence>